<dbReference type="EMBL" id="PHKV01000003">
    <property type="protein sequence ID" value="PKV12684.1"/>
    <property type="molecule type" value="Genomic_DNA"/>
</dbReference>
<evidence type="ECO:0000313" key="2">
    <source>
        <dbReference type="EMBL" id="PKV12684.1"/>
    </source>
</evidence>
<accession>A0A2N3RJL5</accession>
<dbReference type="NCBIfam" id="NF041354">
    <property type="entry name" value="XopP"/>
    <property type="match status" value="1"/>
</dbReference>
<dbReference type="Proteomes" id="UP000233720">
    <property type="component" value="Unassembled WGS sequence"/>
</dbReference>
<comment type="caution">
    <text evidence="2">The sequence shown here is derived from an EMBL/GenBank/DDBJ whole genome shotgun (WGS) entry which is preliminary data.</text>
</comment>
<organism evidence="2 3">
    <name type="scientific">Xanthomonas prunicola</name>
    <dbReference type="NCBI Taxonomy" id="2053930"/>
    <lineage>
        <taxon>Bacteria</taxon>
        <taxon>Pseudomonadati</taxon>
        <taxon>Pseudomonadota</taxon>
        <taxon>Gammaproteobacteria</taxon>
        <taxon>Lysobacterales</taxon>
        <taxon>Lysobacteraceae</taxon>
        <taxon>Xanthomonas</taxon>
    </lineage>
</organism>
<name>A0A2N3RJL5_9XANT</name>
<dbReference type="AlphaFoldDB" id="A0A2N3RJL5"/>
<dbReference type="InterPro" id="IPR049928">
    <property type="entry name" value="XopP-like"/>
</dbReference>
<dbReference type="RefSeq" id="WP_101363497.1">
    <property type="nucleotide sequence ID" value="NZ_PHKV01000003.1"/>
</dbReference>
<reference evidence="2 3" key="1">
    <citation type="submission" date="2017-11" db="EMBL/GenBank/DDBJ databases">
        <title>Xanthomonas prunicola sp. nov., a novel pathogen that affects nectarine (Prunus persica var. nectarine) trees.</title>
        <authorList>
            <person name="Lopez M."/>
            <person name="Lopez-Soriano P."/>
            <person name="Garita-Cambronero J."/>
            <person name="Beltran C."/>
            <person name="Taghouti G."/>
            <person name="Portier P."/>
            <person name="Cubero J."/>
            <person name="Fischer-Le Saux M."/>
            <person name="Marco-Noales E."/>
        </authorList>
    </citation>
    <scope>NUCLEOTIDE SEQUENCE [LARGE SCALE GENOMIC DNA]</scope>
    <source>
        <strain evidence="2 3">CFBP8353</strain>
    </source>
</reference>
<sequence length="717" mass="78478">MPRVRATNQTPVDPASSTQPAATPQDAGASASVPTDIGPPSAQLSGLAIRAPRAARASRASRASAPASSSANVRDVSALLFTPASVSGGPDPFEVLNRASSRLQLFNHLVTNVAPRDSADAKSLEARLRSGASAIESARQGLQALSELKIQRRMAPPDIEAHENRLVSSLAQAAAMNYVSCERRIDQKLTQELGSVLTESGDFARFDIQAIRLQQPESWHALRAHLLDAIAALEEVFRRIKSPMTNRAPCDSLKAQLPIIRMTMESCHTRMQAVRGVLYEIYSIRLSDQASGCRMPQVLDRLRALKEVDRCMEAKVGRALTELTKMHIERFLSTEHSLTPEMLAMHKNVLVEYAEMRGRAATQLCMDAAALIEEGGHARDQLWPTMLDLAQALADQRQAILDMCEFAVQDRQLIGAAAASPGQVPASVTPSVSITTAGKSSRSRKVRIHMPDASSSAAVPARRVMDARSSVQKQVDEILRGTPLESLPVAELGGDFIALAKRLRKDTTDVERLIGDSRHDAATAFDFARTSMQGWFGSSERLLQLKSKLRAGDERIAQLDTRLHLLHRIEHDFERREADALKTDPQPRAPHLERLLAMNGLARITAPNRLPSEGDRGDRGRLFEVRIDHTPQSNGDIPAPWFVHVHSEKLVTPAGLRALHYKDLTAVHLKTAREVNLGPRWEEMMRALGNTEAKVHRATIGSKLLGQLWAAGAGGQQ</sequence>
<protein>
    <submittedName>
        <fullName evidence="2">Outer protein P</fullName>
    </submittedName>
</protein>
<feature type="compositionally biased region" description="Polar residues" evidence="1">
    <location>
        <begin position="1"/>
        <end position="22"/>
    </location>
</feature>
<evidence type="ECO:0000256" key="1">
    <source>
        <dbReference type="SAM" id="MobiDB-lite"/>
    </source>
</evidence>
<gene>
    <name evidence="2" type="ORF">XpruCFBP8353_12310</name>
</gene>
<feature type="region of interest" description="Disordered" evidence="1">
    <location>
        <begin position="1"/>
        <end position="44"/>
    </location>
</feature>
<evidence type="ECO:0000313" key="3">
    <source>
        <dbReference type="Proteomes" id="UP000233720"/>
    </source>
</evidence>
<proteinExistence type="predicted"/>